<proteinExistence type="inferred from homology"/>
<feature type="compositionally biased region" description="Basic and acidic residues" evidence="6">
    <location>
        <begin position="28"/>
        <end position="38"/>
    </location>
</feature>
<dbReference type="InterPro" id="IPR053926">
    <property type="entry name" value="RecX_HTH_1st"/>
</dbReference>
<dbReference type="Proteomes" id="UP001277761">
    <property type="component" value="Unassembled WGS sequence"/>
</dbReference>
<dbReference type="PANTHER" id="PTHR33602:SF1">
    <property type="entry name" value="REGULATORY PROTEIN RECX FAMILY PROTEIN"/>
    <property type="match status" value="1"/>
</dbReference>
<evidence type="ECO:0000313" key="9">
    <source>
        <dbReference type="EMBL" id="MDX8150080.1"/>
    </source>
</evidence>
<dbReference type="PANTHER" id="PTHR33602">
    <property type="entry name" value="REGULATORY PROTEIN RECX FAMILY PROTEIN"/>
    <property type="match status" value="1"/>
</dbReference>
<evidence type="ECO:0000259" key="8">
    <source>
        <dbReference type="Pfam" id="PF21982"/>
    </source>
</evidence>
<dbReference type="Gene3D" id="1.10.10.10">
    <property type="entry name" value="Winged helix-like DNA-binding domain superfamily/Winged helix DNA-binding domain"/>
    <property type="match status" value="3"/>
</dbReference>
<comment type="similarity">
    <text evidence="2 5">Belongs to the RecX family.</text>
</comment>
<comment type="caution">
    <text evidence="9">The sequence shown here is derived from an EMBL/GenBank/DDBJ whole genome shotgun (WGS) entry which is preliminary data.</text>
</comment>
<feature type="domain" description="RecX first three-helical" evidence="8">
    <location>
        <begin position="45"/>
        <end position="84"/>
    </location>
</feature>
<evidence type="ECO:0000256" key="5">
    <source>
        <dbReference type="HAMAP-Rule" id="MF_01114"/>
    </source>
</evidence>
<keyword evidence="10" id="KW-1185">Reference proteome</keyword>
<gene>
    <name evidence="5" type="primary">recX</name>
    <name evidence="9" type="ORF">SK069_00615</name>
</gene>
<protein>
    <recommendedName>
        <fullName evidence="3 5">Regulatory protein RecX</fullName>
    </recommendedName>
</protein>
<reference evidence="9 10" key="1">
    <citation type="submission" date="2023-11" db="EMBL/GenBank/DDBJ databases">
        <authorList>
            <person name="Xu M."/>
            <person name="Jiang T."/>
        </authorList>
    </citation>
    <scope>NUCLEOTIDE SEQUENCE [LARGE SCALE GENOMIC DNA]</scope>
    <source>
        <strain evidence="9 10">SD</strain>
    </source>
</reference>
<evidence type="ECO:0000256" key="1">
    <source>
        <dbReference type="ARBA" id="ARBA00004496"/>
    </source>
</evidence>
<evidence type="ECO:0000256" key="2">
    <source>
        <dbReference type="ARBA" id="ARBA00009695"/>
    </source>
</evidence>
<comment type="function">
    <text evidence="5">Modulates RecA activity.</text>
</comment>
<evidence type="ECO:0000256" key="4">
    <source>
        <dbReference type="ARBA" id="ARBA00022490"/>
    </source>
</evidence>
<dbReference type="Pfam" id="PF02631">
    <property type="entry name" value="RecX_HTH2"/>
    <property type="match status" value="1"/>
</dbReference>
<dbReference type="RefSeq" id="WP_319952233.1">
    <property type="nucleotide sequence ID" value="NZ_JAXAVX010000001.1"/>
</dbReference>
<feature type="domain" description="RecX second three-helical" evidence="7">
    <location>
        <begin position="91"/>
        <end position="132"/>
    </location>
</feature>
<dbReference type="EMBL" id="JAXAVX010000001">
    <property type="protein sequence ID" value="MDX8150080.1"/>
    <property type="molecule type" value="Genomic_DNA"/>
</dbReference>
<evidence type="ECO:0000259" key="7">
    <source>
        <dbReference type="Pfam" id="PF02631"/>
    </source>
</evidence>
<dbReference type="Pfam" id="PF21982">
    <property type="entry name" value="RecX_HTH1"/>
    <property type="match status" value="1"/>
</dbReference>
<evidence type="ECO:0000313" key="10">
    <source>
        <dbReference type="Proteomes" id="UP001277761"/>
    </source>
</evidence>
<organism evidence="9 10">
    <name type="scientific">Patulibacter brassicae</name>
    <dbReference type="NCBI Taxonomy" id="1705717"/>
    <lineage>
        <taxon>Bacteria</taxon>
        <taxon>Bacillati</taxon>
        <taxon>Actinomycetota</taxon>
        <taxon>Thermoleophilia</taxon>
        <taxon>Solirubrobacterales</taxon>
        <taxon>Patulibacteraceae</taxon>
        <taxon>Patulibacter</taxon>
    </lineage>
</organism>
<dbReference type="InterPro" id="IPR036388">
    <property type="entry name" value="WH-like_DNA-bd_sf"/>
</dbReference>
<dbReference type="InterPro" id="IPR053924">
    <property type="entry name" value="RecX_HTH_2nd"/>
</dbReference>
<sequence>MSRRSPETAGGPPAERGRRTRTSAAADAEGRAERAQDAEERALHALELAYRHLAKRDRTAAEVEHHLARRKIGRPSIERALAELRELGYIDDARYAQRYVEDRRSIDGWGRQRIADGLRRVGIAEPLIEQGLAQPDEDGDEGRALTLLQQRLRGAPLDDDRARGKALRLLATRGFALEIAYDAVRAYERDLRD</sequence>
<dbReference type="InterPro" id="IPR003783">
    <property type="entry name" value="Regulatory_RecX"/>
</dbReference>
<evidence type="ECO:0000256" key="3">
    <source>
        <dbReference type="ARBA" id="ARBA00018111"/>
    </source>
</evidence>
<evidence type="ECO:0000256" key="6">
    <source>
        <dbReference type="SAM" id="MobiDB-lite"/>
    </source>
</evidence>
<dbReference type="HAMAP" id="MF_01114">
    <property type="entry name" value="RecX"/>
    <property type="match status" value="1"/>
</dbReference>
<comment type="subcellular location">
    <subcellularLocation>
        <location evidence="1 5">Cytoplasm</location>
    </subcellularLocation>
</comment>
<keyword evidence="4 5" id="KW-0963">Cytoplasm</keyword>
<name>A0ABU4VGW4_9ACTN</name>
<feature type="region of interest" description="Disordered" evidence="6">
    <location>
        <begin position="1"/>
        <end position="38"/>
    </location>
</feature>
<accession>A0ABU4VGW4</accession>